<dbReference type="SUPFAM" id="SSF63411">
    <property type="entry name" value="LuxS/MPP-like metallohydrolase"/>
    <property type="match status" value="2"/>
</dbReference>
<sequence length="442" mass="50479">MDKFALVYSEILKDFNMDARVYQHIATKATVVKFISSDPNMTFSISFRTPAINDKGITHIIEHSVLCGSDNYTTKEPFADLLRVSYQNFLNAFTAPDWTMYPLSSMNKVDYENLMKIYLDAVFLPRVRKDKFPFLQEGWRWEEVAEEQNESGHCHAPHECCGNCTEPHSAETHTTSNDKHHLTTNGVVLNEMKNSETDPNTICTRAICRELYTGTYYNVSGGVPSAIETLSYAELQDFYYKHYTPSNSVTVLYSPECVLVEEFEILDHYFTLIGVTEKRACGESTPHIIVGEPTSKRECLYLEYPIGEEDDVENNDTFVCAWKLGEVDYETSFALDSIQKIVEAKEGNKFVEKLTELGIAKSIVISYDSDLKNPYFVIFAKNANGNKFDEFQKVLLEEFEEFGRNGFGREKEISAINTFEFEEKECEYGSFPKGVLLAMKTT</sequence>
<accession>L7FK47</accession>
<dbReference type="GO" id="GO:0046872">
    <property type="term" value="F:metal ion binding"/>
    <property type="evidence" value="ECO:0007669"/>
    <property type="project" value="InterPro"/>
</dbReference>
<dbReference type="Pfam" id="PF05193">
    <property type="entry name" value="Peptidase_M16_C"/>
    <property type="match status" value="1"/>
</dbReference>
<dbReference type="KEGG" id="eiv:EIN_205180"/>
<dbReference type="InterPro" id="IPR011249">
    <property type="entry name" value="Metalloenz_LuxS/M16"/>
</dbReference>
<dbReference type="PANTHER" id="PTHR43016">
    <property type="entry name" value="PRESEQUENCE PROTEASE"/>
    <property type="match status" value="1"/>
</dbReference>
<dbReference type="GeneID" id="14883402"/>
<evidence type="ECO:0000259" key="1">
    <source>
        <dbReference type="Pfam" id="PF05193"/>
    </source>
</evidence>
<dbReference type="GO" id="GO:0004222">
    <property type="term" value="F:metalloendopeptidase activity"/>
    <property type="evidence" value="ECO:0007669"/>
    <property type="project" value="TreeGrafter"/>
</dbReference>
<feature type="non-terminal residue" evidence="2">
    <location>
        <position position="442"/>
    </location>
</feature>
<reference evidence="2 3" key="1">
    <citation type="submission" date="2012-10" db="EMBL/GenBank/DDBJ databases">
        <authorList>
            <person name="Zafar N."/>
            <person name="Inman J."/>
            <person name="Hall N."/>
            <person name="Lorenzi H."/>
            <person name="Caler E."/>
        </authorList>
    </citation>
    <scope>NUCLEOTIDE SEQUENCE [LARGE SCALE GENOMIC DNA]</scope>
    <source>
        <strain evidence="2 3">IP1</strain>
    </source>
</reference>
<dbReference type="GO" id="GO:0005759">
    <property type="term" value="C:mitochondrial matrix"/>
    <property type="evidence" value="ECO:0007669"/>
    <property type="project" value="TreeGrafter"/>
</dbReference>
<name>L7FK47_ENTIV</name>
<dbReference type="AlphaFoldDB" id="L7FK47"/>
<organism evidence="2 3">
    <name type="scientific">Entamoeba invadens IP1</name>
    <dbReference type="NCBI Taxonomy" id="370355"/>
    <lineage>
        <taxon>Eukaryota</taxon>
        <taxon>Amoebozoa</taxon>
        <taxon>Evosea</taxon>
        <taxon>Archamoebae</taxon>
        <taxon>Mastigamoebida</taxon>
        <taxon>Entamoebidae</taxon>
        <taxon>Entamoeba</taxon>
    </lineage>
</organism>
<protein>
    <recommendedName>
        <fullName evidence="1">Peptidase M16 C-terminal domain-containing protein</fullName>
    </recommendedName>
</protein>
<dbReference type="VEuPathDB" id="AmoebaDB:EIN_205180"/>
<dbReference type="Proteomes" id="UP000014680">
    <property type="component" value="Unassembled WGS sequence"/>
</dbReference>
<proteinExistence type="predicted"/>
<dbReference type="OrthoDB" id="10250783at2759"/>
<dbReference type="EMBL" id="KB207113">
    <property type="protein sequence ID" value="ELP84426.1"/>
    <property type="molecule type" value="Genomic_DNA"/>
</dbReference>
<gene>
    <name evidence="2" type="ORF">EIN_205180</name>
</gene>
<dbReference type="GO" id="GO:0016485">
    <property type="term" value="P:protein processing"/>
    <property type="evidence" value="ECO:0007669"/>
    <property type="project" value="TreeGrafter"/>
</dbReference>
<dbReference type="InterPro" id="IPR007863">
    <property type="entry name" value="Peptidase_M16_C"/>
</dbReference>
<evidence type="ECO:0000313" key="2">
    <source>
        <dbReference type="EMBL" id="ELP84426.1"/>
    </source>
</evidence>
<dbReference type="Gene3D" id="3.30.830.10">
    <property type="entry name" value="Metalloenzyme, LuxS/M16 peptidase-like"/>
    <property type="match status" value="2"/>
</dbReference>
<evidence type="ECO:0000313" key="3">
    <source>
        <dbReference type="Proteomes" id="UP000014680"/>
    </source>
</evidence>
<dbReference type="RefSeq" id="XP_004183772.1">
    <property type="nucleotide sequence ID" value="XM_004183724.1"/>
</dbReference>
<keyword evidence="3" id="KW-1185">Reference proteome</keyword>
<feature type="domain" description="Peptidase M16 C-terminal" evidence="1">
    <location>
        <begin position="230"/>
        <end position="408"/>
    </location>
</feature>
<dbReference type="PANTHER" id="PTHR43016:SF13">
    <property type="entry name" value="PRESEQUENCE PROTEASE, MITOCHONDRIAL"/>
    <property type="match status" value="1"/>
</dbReference>